<reference evidence="1" key="1">
    <citation type="submission" date="2020-03" db="EMBL/GenBank/DDBJ databases">
        <authorList>
            <person name="Weist P."/>
        </authorList>
    </citation>
    <scope>NUCLEOTIDE SEQUENCE</scope>
</reference>
<dbReference type="AlphaFoldDB" id="A0A9N7ZC58"/>
<gene>
    <name evidence="1" type="ORF">PLEPLA_LOCUS46775</name>
</gene>
<evidence type="ECO:0000313" key="2">
    <source>
        <dbReference type="Proteomes" id="UP001153269"/>
    </source>
</evidence>
<keyword evidence="2" id="KW-1185">Reference proteome</keyword>
<proteinExistence type="predicted"/>
<dbReference type="EMBL" id="CADEAL010004407">
    <property type="protein sequence ID" value="CAB1458940.1"/>
    <property type="molecule type" value="Genomic_DNA"/>
</dbReference>
<accession>A0A9N7ZC58</accession>
<sequence>MSEVPELQTTGANPCEGGNLKVAAFNYSSKRKAKLILVPDVNLSIEPLYGEGVLTPDGVEVNAVGIPSFFLLHQVDSPVSPSVAEPDCAVEAALMSQLWVLLVSGESSTCKQVTPLSEKKSMSLHVYGAHGFGRAPAKGIGSADIVILCQLGLAAYSGFLPQSKDFGQIQHIQQTRDPSAHCCHSVGGLLMTNQYETHRSTGVRAAGGSRRLHLSHEVFSKAK</sequence>
<dbReference type="Proteomes" id="UP001153269">
    <property type="component" value="Unassembled WGS sequence"/>
</dbReference>
<organism evidence="1 2">
    <name type="scientific">Pleuronectes platessa</name>
    <name type="common">European plaice</name>
    <dbReference type="NCBI Taxonomy" id="8262"/>
    <lineage>
        <taxon>Eukaryota</taxon>
        <taxon>Metazoa</taxon>
        <taxon>Chordata</taxon>
        <taxon>Craniata</taxon>
        <taxon>Vertebrata</taxon>
        <taxon>Euteleostomi</taxon>
        <taxon>Actinopterygii</taxon>
        <taxon>Neopterygii</taxon>
        <taxon>Teleostei</taxon>
        <taxon>Neoteleostei</taxon>
        <taxon>Acanthomorphata</taxon>
        <taxon>Carangaria</taxon>
        <taxon>Pleuronectiformes</taxon>
        <taxon>Pleuronectoidei</taxon>
        <taxon>Pleuronectidae</taxon>
        <taxon>Pleuronectes</taxon>
    </lineage>
</organism>
<name>A0A9N7ZC58_PLEPL</name>
<comment type="caution">
    <text evidence="1">The sequence shown here is derived from an EMBL/GenBank/DDBJ whole genome shotgun (WGS) entry which is preliminary data.</text>
</comment>
<protein>
    <submittedName>
        <fullName evidence="1">Uncharacterized protein</fullName>
    </submittedName>
</protein>
<evidence type="ECO:0000313" key="1">
    <source>
        <dbReference type="EMBL" id="CAB1458940.1"/>
    </source>
</evidence>